<dbReference type="EMBL" id="GBRH01161276">
    <property type="protein sequence ID" value="JAE36620.1"/>
    <property type="molecule type" value="Transcribed_RNA"/>
</dbReference>
<name>A0A0A9HHL6_ARUDO</name>
<reference evidence="2" key="2">
    <citation type="journal article" date="2015" name="Data Brief">
        <title>Shoot transcriptome of the giant reed, Arundo donax.</title>
        <authorList>
            <person name="Barrero R.A."/>
            <person name="Guerrero F.D."/>
            <person name="Moolhuijzen P."/>
            <person name="Goolsby J.A."/>
            <person name="Tidwell J."/>
            <person name="Bellgard S.E."/>
            <person name="Bellgard M.I."/>
        </authorList>
    </citation>
    <scope>NUCLEOTIDE SEQUENCE</scope>
    <source>
        <tissue evidence="2">Shoot tissue taken approximately 20 cm above the soil surface</tissue>
    </source>
</reference>
<dbReference type="AlphaFoldDB" id="A0A0A9HHL6"/>
<protein>
    <submittedName>
        <fullName evidence="2">Uncharacterized protein</fullName>
    </submittedName>
</protein>
<organism evidence="2">
    <name type="scientific">Arundo donax</name>
    <name type="common">Giant reed</name>
    <name type="synonym">Donax arundinaceus</name>
    <dbReference type="NCBI Taxonomy" id="35708"/>
    <lineage>
        <taxon>Eukaryota</taxon>
        <taxon>Viridiplantae</taxon>
        <taxon>Streptophyta</taxon>
        <taxon>Embryophyta</taxon>
        <taxon>Tracheophyta</taxon>
        <taxon>Spermatophyta</taxon>
        <taxon>Magnoliopsida</taxon>
        <taxon>Liliopsida</taxon>
        <taxon>Poales</taxon>
        <taxon>Poaceae</taxon>
        <taxon>PACMAD clade</taxon>
        <taxon>Arundinoideae</taxon>
        <taxon>Arundineae</taxon>
        <taxon>Arundo</taxon>
    </lineage>
</organism>
<feature type="region of interest" description="Disordered" evidence="1">
    <location>
        <begin position="20"/>
        <end position="42"/>
    </location>
</feature>
<reference evidence="2" key="1">
    <citation type="submission" date="2014-09" db="EMBL/GenBank/DDBJ databases">
        <authorList>
            <person name="Magalhaes I.L.F."/>
            <person name="Oliveira U."/>
            <person name="Santos F.R."/>
            <person name="Vidigal T.H.D.A."/>
            <person name="Brescovit A.D."/>
            <person name="Santos A.J."/>
        </authorList>
    </citation>
    <scope>NUCLEOTIDE SEQUENCE</scope>
    <source>
        <tissue evidence="2">Shoot tissue taken approximately 20 cm above the soil surface</tissue>
    </source>
</reference>
<evidence type="ECO:0000313" key="2">
    <source>
        <dbReference type="EMBL" id="JAE36620.1"/>
    </source>
</evidence>
<proteinExistence type="predicted"/>
<evidence type="ECO:0000256" key="1">
    <source>
        <dbReference type="SAM" id="MobiDB-lite"/>
    </source>
</evidence>
<accession>A0A0A9HHL6</accession>
<sequence>MGRQEIWRWLHPREVARCTPHRLLPPESQASTSPPPPMGRFDSRPRCAGAAWFASSRCALSQAQPPPQSPVLRHAPKPKVLSWTPKTYRLPAGCFPMLGLGGATSGVGFVTRS</sequence>